<dbReference type="CDD" id="cd15457">
    <property type="entry name" value="NADAR"/>
    <property type="match status" value="1"/>
</dbReference>
<proteinExistence type="predicted"/>
<dbReference type="SUPFAM" id="SSF143990">
    <property type="entry name" value="YbiA-like"/>
    <property type="match status" value="1"/>
</dbReference>
<gene>
    <name evidence="4" type="ORF">OEA66_13155</name>
</gene>
<name>A0ABT3Y5C4_9FLAO</name>
<dbReference type="InterPro" id="IPR037238">
    <property type="entry name" value="YbiA-like_sf"/>
</dbReference>
<comment type="caution">
    <text evidence="4">The sequence shown here is derived from an EMBL/GenBank/DDBJ whole genome shotgun (WGS) entry which is preliminary data.</text>
</comment>
<dbReference type="Gene3D" id="1.10.357.40">
    <property type="entry name" value="YbiA-like"/>
    <property type="match status" value="1"/>
</dbReference>
<accession>A0ABT3Y5C4</accession>
<dbReference type="NCBIfam" id="TIGR02464">
    <property type="entry name" value="ribofla_fusion"/>
    <property type="match status" value="1"/>
</dbReference>
<reference evidence="4" key="1">
    <citation type="submission" date="2022-10" db="EMBL/GenBank/DDBJ databases">
        <title>Chryseobacterium sp. nov., a novel bacterial species.</title>
        <authorList>
            <person name="Cao Y."/>
        </authorList>
    </citation>
    <scope>NUCLEOTIDE SEQUENCE</scope>
    <source>
        <strain evidence="4">KC 927</strain>
    </source>
</reference>
<evidence type="ECO:0000259" key="3">
    <source>
        <dbReference type="Pfam" id="PF08719"/>
    </source>
</evidence>
<feature type="domain" description="NADAR" evidence="3">
    <location>
        <begin position="22"/>
        <end position="179"/>
    </location>
</feature>
<dbReference type="RefSeq" id="WP_267281803.1">
    <property type="nucleotide sequence ID" value="NZ_JAOVZV010000015.1"/>
</dbReference>
<evidence type="ECO:0000256" key="1">
    <source>
        <dbReference type="ARBA" id="ARBA00000022"/>
    </source>
</evidence>
<organism evidence="4 5">
    <name type="scientific">Chryseobacterium luquanense</name>
    <dbReference type="NCBI Taxonomy" id="2983766"/>
    <lineage>
        <taxon>Bacteria</taxon>
        <taxon>Pseudomonadati</taxon>
        <taxon>Bacteroidota</taxon>
        <taxon>Flavobacteriia</taxon>
        <taxon>Flavobacteriales</taxon>
        <taxon>Weeksellaceae</taxon>
        <taxon>Chryseobacterium group</taxon>
        <taxon>Chryseobacterium</taxon>
    </lineage>
</organism>
<dbReference type="EMBL" id="JAOVZV010000015">
    <property type="protein sequence ID" value="MCX8533299.1"/>
    <property type="molecule type" value="Genomic_DNA"/>
</dbReference>
<dbReference type="InterPro" id="IPR012816">
    <property type="entry name" value="NADAR"/>
</dbReference>
<keyword evidence="5" id="KW-1185">Reference proteome</keyword>
<protein>
    <submittedName>
        <fullName evidence="4">NADAR family protein</fullName>
    </submittedName>
</protein>
<dbReference type="Pfam" id="PF08719">
    <property type="entry name" value="NADAR"/>
    <property type="match status" value="1"/>
</dbReference>
<dbReference type="Proteomes" id="UP001070176">
    <property type="component" value="Unassembled WGS sequence"/>
</dbReference>
<sequence length="180" mass="21362">MKYTLQNTIEKFQRKEKLKFLFFWGHTVKDEITKACFSQWFPFEFQEDGIIYKTAEHFMMAGKAKLFNDNKTLEEILKSENPKQAKDLGRKVKNFDAQLWEENKYEIVKNGNFLKFSQNEKLKDFLLSTNDEILVEASPYDRIWGIGMLETDPKSQNPSLWNGENLLGFALMEVRDELRR</sequence>
<evidence type="ECO:0000313" key="4">
    <source>
        <dbReference type="EMBL" id="MCX8533299.1"/>
    </source>
</evidence>
<comment type="catalytic activity">
    <reaction evidence="1">
        <text>5-amino-6-(5-phospho-D-ribosylamino)uracil + H2O = 5,6-diaminouracil + D-ribose 5-phosphate</text>
        <dbReference type="Rhea" id="RHEA:55020"/>
        <dbReference type="ChEBI" id="CHEBI:15377"/>
        <dbReference type="ChEBI" id="CHEBI:46252"/>
        <dbReference type="ChEBI" id="CHEBI:58453"/>
        <dbReference type="ChEBI" id="CHEBI:78346"/>
    </reaction>
</comment>
<comment type="catalytic activity">
    <reaction evidence="2">
        <text>2,5-diamino-6-hydroxy-4-(5-phosphoribosylamino)-pyrimidine + H2O = 2,5,6-triamino-4-hydroxypyrimidine + D-ribose 5-phosphate</text>
        <dbReference type="Rhea" id="RHEA:23436"/>
        <dbReference type="ChEBI" id="CHEBI:15377"/>
        <dbReference type="ChEBI" id="CHEBI:58614"/>
        <dbReference type="ChEBI" id="CHEBI:78346"/>
        <dbReference type="ChEBI" id="CHEBI:137796"/>
    </reaction>
</comment>
<evidence type="ECO:0000313" key="5">
    <source>
        <dbReference type="Proteomes" id="UP001070176"/>
    </source>
</evidence>
<evidence type="ECO:0000256" key="2">
    <source>
        <dbReference type="ARBA" id="ARBA00000751"/>
    </source>
</evidence>